<accession>A0A7J6KZD0</accession>
<dbReference type="PANTHER" id="PTHR16537:SF1">
    <property type="entry name" value="PROTEIN ZNRD2"/>
    <property type="match status" value="1"/>
</dbReference>
<name>A0A7J6KZD0_PEROL</name>
<dbReference type="InterPro" id="IPR009563">
    <property type="entry name" value="SSSCA1"/>
</dbReference>
<dbReference type="Pfam" id="PF06677">
    <property type="entry name" value="Auto_anti-p27"/>
    <property type="match status" value="1"/>
</dbReference>
<evidence type="ECO:0000313" key="3">
    <source>
        <dbReference type="EMBL" id="KAF4653576.1"/>
    </source>
</evidence>
<reference evidence="4 5" key="1">
    <citation type="submission" date="2020-04" db="EMBL/GenBank/DDBJ databases">
        <title>Perkinsus olseni comparative genomics.</title>
        <authorList>
            <person name="Bogema D.R."/>
        </authorList>
    </citation>
    <scope>NUCLEOTIDE SEQUENCE [LARGE SCALE GENOMIC DNA]</scope>
    <source>
        <strain evidence="2">ATCC PRA-179</strain>
        <strain evidence="3">ATCC PRA-31</strain>
    </source>
</reference>
<comment type="caution">
    <text evidence="2">The sequence shown here is derived from an EMBL/GenBank/DDBJ whole genome shotgun (WGS) entry which is preliminary data.</text>
</comment>
<dbReference type="EMBL" id="JABANN010000796">
    <property type="protein sequence ID" value="KAF4653576.1"/>
    <property type="molecule type" value="Genomic_DNA"/>
</dbReference>
<dbReference type="InterPro" id="IPR051888">
    <property type="entry name" value="UPF0148_domain"/>
</dbReference>
<evidence type="ECO:0000313" key="2">
    <source>
        <dbReference type="EMBL" id="KAF4651786.1"/>
    </source>
</evidence>
<dbReference type="OrthoDB" id="28939at2759"/>
<sequence length="156" mass="17244">MPSDTSAAIGEYLLKGWAMLGDSCPQCCIPLLRSPDRVKMVCVGCHSEWPVDGAPKLTNGVSEKKTDCSDGKSSGTTAQGEEKQRDPQLRVEDGKPTKGKIERKSTGWKQTAADALERKMQYLAKRLDEAVDMDSIDRIMMAMEKCSELIERMSKN</sequence>
<proteinExistence type="predicted"/>
<dbReference type="EMBL" id="JABAHT010000801">
    <property type="protein sequence ID" value="KAF4651786.1"/>
    <property type="molecule type" value="Genomic_DNA"/>
</dbReference>
<feature type="compositionally biased region" description="Basic and acidic residues" evidence="1">
    <location>
        <begin position="80"/>
        <end position="105"/>
    </location>
</feature>
<protein>
    <recommendedName>
        <fullName evidence="6">Sjoegren syndrome/scleroderma autoantigen 1</fullName>
    </recommendedName>
</protein>
<evidence type="ECO:0008006" key="6">
    <source>
        <dbReference type="Google" id="ProtNLM"/>
    </source>
</evidence>
<feature type="region of interest" description="Disordered" evidence="1">
    <location>
        <begin position="50"/>
        <end position="109"/>
    </location>
</feature>
<evidence type="ECO:0000313" key="4">
    <source>
        <dbReference type="Proteomes" id="UP000570595"/>
    </source>
</evidence>
<gene>
    <name evidence="3" type="ORF">FOL46_009098</name>
    <name evidence="2" type="ORF">FOZ61_010217</name>
</gene>
<dbReference type="Proteomes" id="UP000570595">
    <property type="component" value="Unassembled WGS sequence"/>
</dbReference>
<organism evidence="2 4">
    <name type="scientific">Perkinsus olseni</name>
    <name type="common">Perkinsus atlanticus</name>
    <dbReference type="NCBI Taxonomy" id="32597"/>
    <lineage>
        <taxon>Eukaryota</taxon>
        <taxon>Sar</taxon>
        <taxon>Alveolata</taxon>
        <taxon>Perkinsozoa</taxon>
        <taxon>Perkinsea</taxon>
        <taxon>Perkinsida</taxon>
        <taxon>Perkinsidae</taxon>
        <taxon>Perkinsus</taxon>
    </lineage>
</organism>
<evidence type="ECO:0000256" key="1">
    <source>
        <dbReference type="SAM" id="MobiDB-lite"/>
    </source>
</evidence>
<evidence type="ECO:0000313" key="5">
    <source>
        <dbReference type="Proteomes" id="UP000572268"/>
    </source>
</evidence>
<dbReference type="PANTHER" id="PTHR16537">
    <property type="entry name" value="SJOEGREN SYNDROME/SCLERODERMA AUTOANTIGEN 1"/>
    <property type="match status" value="1"/>
</dbReference>
<dbReference type="AlphaFoldDB" id="A0A7J6KZD0"/>
<dbReference type="Proteomes" id="UP000572268">
    <property type="component" value="Unassembled WGS sequence"/>
</dbReference>